<evidence type="ECO:0000256" key="5">
    <source>
        <dbReference type="ARBA" id="ARBA00022840"/>
    </source>
</evidence>
<evidence type="ECO:0000256" key="7">
    <source>
        <dbReference type="ARBA" id="ARBA00023186"/>
    </source>
</evidence>
<dbReference type="FunFam" id="3.30.230.80:FF:000002">
    <property type="entry name" value="Molecular chaperone HtpG"/>
    <property type="match status" value="1"/>
</dbReference>
<dbReference type="AlphaFoldDB" id="A0A6G9Y4M7"/>
<evidence type="ECO:0000256" key="2">
    <source>
        <dbReference type="ARBA" id="ARBA00008239"/>
    </source>
</evidence>
<dbReference type="Proteomes" id="UP000503540">
    <property type="component" value="Chromosome"/>
</dbReference>
<evidence type="ECO:0000256" key="3">
    <source>
        <dbReference type="ARBA" id="ARBA00022490"/>
    </source>
</evidence>
<dbReference type="InterPro" id="IPR020568">
    <property type="entry name" value="Ribosomal_Su5_D2-typ_SF"/>
</dbReference>
<dbReference type="PRINTS" id="PR00775">
    <property type="entry name" value="HEATSHOCK90"/>
</dbReference>
<comment type="similarity">
    <text evidence="2 10">Belongs to the heat shock protein 90 family.</text>
</comment>
<comment type="function">
    <text evidence="8 10">Molecular chaperone. Has ATPase activity.</text>
</comment>
<dbReference type="GO" id="GO:0005737">
    <property type="term" value="C:cytoplasm"/>
    <property type="evidence" value="ECO:0007669"/>
    <property type="project" value="UniProtKB-SubCell"/>
</dbReference>
<reference evidence="14 15" key="1">
    <citation type="journal article" date="2019" name="ACS Chem. Biol.">
        <title>Identification and Mobilization of a Cryptic Antibiotic Biosynthesis Gene Locus from a Human-Pathogenic Nocardia Isolate.</title>
        <authorList>
            <person name="Herisse M."/>
            <person name="Ishida K."/>
            <person name="Porter J.L."/>
            <person name="Howden B."/>
            <person name="Hertweck C."/>
            <person name="Stinear T.P."/>
            <person name="Pidot S.J."/>
        </authorList>
    </citation>
    <scope>NUCLEOTIDE SEQUENCE [LARGE SCALE GENOMIC DNA]</scope>
    <source>
        <strain evidence="14 15">AUSMDU00012717</strain>
    </source>
</reference>
<dbReference type="CDD" id="cd16927">
    <property type="entry name" value="HATPase_Hsp90-like"/>
    <property type="match status" value="1"/>
</dbReference>
<feature type="region of interest" description="A; substrate-binding" evidence="10">
    <location>
        <begin position="1"/>
        <end position="425"/>
    </location>
</feature>
<feature type="binding site" evidence="11">
    <location>
        <position position="250"/>
    </location>
    <ligand>
        <name>ATP</name>
        <dbReference type="ChEBI" id="CHEBI:30616"/>
    </ligand>
</feature>
<feature type="binding site" evidence="11">
    <location>
        <begin position="199"/>
        <end position="204"/>
    </location>
    <ligand>
        <name>ATP</name>
        <dbReference type="ChEBI" id="CHEBI:30616"/>
    </ligand>
</feature>
<sequence length="726" mass="81893">MDERAGRCRGARARRFRTGSARRGSALGPVVRPPPPRLTLGSVSKSHRPRMHPAGLRHRASHGGGTIATVTEHVEQLEFQAETHQLLELMIHSVYSNKDTFLRELISNASDALDKLRLESFRDKDLQVDTTDLHIELAVDKENRVLTVRDNGIGMSRAEVVDLIGTLAKSGTAELRRQLNEAKAAAAASNVDPAELIGQFGIGFYSTFMVADKVVLTTRRAGETAGTKWESAAGSSTYTIEELAEAPQGTAVTLHLKPVDEDDHLFDYTQEWKLREIVKKYSDFIAWPVRMQVERTVTEGEGEDKKETTVLEDQTLNSMKALWTRPRSEVSDEEYKEFYKHVSHAWDDPLEIIPLKAEGTFEYQALLFLPSHAPFDLFMREHKRGVQLYVKRVFIMDNCEELMPEYLRFVKGVVDAQDLSLNVSREILQQDRQIQMIRKRLVRKVLSTVKDLQGADDQEKYQTFWKEFGRVLKEGLLSDFDNRDTILQVSSFASTNSTDELTTLAQYIERMKDGQDKIYYMTGESRQQIEASPHLEAFKAKGFEVLVLTDPVDEMWVGSVPEFDGKHFQSIAKGEVDLETEEEKKASETLREQQDKEFADVLGWLGKTLESNVKEVRLTSRLTTSPACLVGDVFDFTPQLERMYRASGQALPESKRILELNPTHPLVTGLRDAYAAKKADADADSAPELAETAELLYGTAVLAEGGELKDPAHFAHILTNRLTRTL</sequence>
<proteinExistence type="inferred from homology"/>
<evidence type="ECO:0000259" key="13">
    <source>
        <dbReference type="SMART" id="SM00387"/>
    </source>
</evidence>
<evidence type="ECO:0000256" key="6">
    <source>
        <dbReference type="ARBA" id="ARBA00023016"/>
    </source>
</evidence>
<gene>
    <name evidence="10 14" type="primary">htpG</name>
    <name evidence="14" type="ORF">F5544_00450</name>
</gene>
<keyword evidence="15" id="KW-1185">Reference proteome</keyword>
<dbReference type="PANTHER" id="PTHR11528">
    <property type="entry name" value="HEAT SHOCK PROTEIN 90 FAMILY MEMBER"/>
    <property type="match status" value="1"/>
</dbReference>
<feature type="compositionally biased region" description="Basic residues" evidence="12">
    <location>
        <begin position="45"/>
        <end position="61"/>
    </location>
</feature>
<evidence type="ECO:0000313" key="15">
    <source>
        <dbReference type="Proteomes" id="UP000503540"/>
    </source>
</evidence>
<dbReference type="HAMAP" id="MF_00505">
    <property type="entry name" value="HSP90"/>
    <property type="match status" value="1"/>
</dbReference>
<dbReference type="GO" id="GO:0016887">
    <property type="term" value="F:ATP hydrolysis activity"/>
    <property type="evidence" value="ECO:0007669"/>
    <property type="project" value="InterPro"/>
</dbReference>
<dbReference type="InterPro" id="IPR037196">
    <property type="entry name" value="HSP90_C"/>
</dbReference>
<dbReference type="SMART" id="SM00387">
    <property type="entry name" value="HATPase_c"/>
    <property type="match status" value="1"/>
</dbReference>
<feature type="region of interest" description="Disordered" evidence="12">
    <location>
        <begin position="1"/>
        <end position="62"/>
    </location>
</feature>
<evidence type="ECO:0000256" key="11">
    <source>
        <dbReference type="PIRSR" id="PIRSR002583-1"/>
    </source>
</evidence>
<feature type="binding site" evidence="11">
    <location>
        <position position="425"/>
    </location>
    <ligand>
        <name>ATP</name>
        <dbReference type="ChEBI" id="CHEBI:30616"/>
    </ligand>
</feature>
<dbReference type="InterPro" id="IPR036890">
    <property type="entry name" value="HATPase_C_sf"/>
</dbReference>
<feature type="binding site" evidence="11">
    <location>
        <position position="104"/>
    </location>
    <ligand>
        <name>ATP</name>
        <dbReference type="ChEBI" id="CHEBI:30616"/>
    </ligand>
</feature>
<dbReference type="Gene3D" id="1.20.120.790">
    <property type="entry name" value="Heat shock protein 90, C-terminal domain"/>
    <property type="match status" value="1"/>
</dbReference>
<comment type="subunit">
    <text evidence="10">Homodimer.</text>
</comment>
<dbReference type="NCBIfam" id="NF003555">
    <property type="entry name" value="PRK05218.1"/>
    <property type="match status" value="1"/>
</dbReference>
<dbReference type="Gene3D" id="3.30.230.80">
    <property type="match status" value="1"/>
</dbReference>
<feature type="domain" description="Histidine kinase/HSP90-like ATPase" evidence="13">
    <location>
        <begin position="97"/>
        <end position="260"/>
    </location>
</feature>
<dbReference type="Pfam" id="PF00183">
    <property type="entry name" value="HSP90"/>
    <property type="match status" value="1"/>
</dbReference>
<accession>A0A6G9Y4M7</accession>
<evidence type="ECO:0000313" key="14">
    <source>
        <dbReference type="EMBL" id="QIS08023.1"/>
    </source>
</evidence>
<dbReference type="PIRSF" id="PIRSF002583">
    <property type="entry name" value="Hsp90"/>
    <property type="match status" value="1"/>
</dbReference>
<feature type="binding site" evidence="11">
    <location>
        <position position="108"/>
    </location>
    <ligand>
        <name>ATP</name>
        <dbReference type="ChEBI" id="CHEBI:30616"/>
    </ligand>
</feature>
<evidence type="ECO:0000256" key="1">
    <source>
        <dbReference type="ARBA" id="ARBA00004496"/>
    </source>
</evidence>
<dbReference type="InterPro" id="IPR003594">
    <property type="entry name" value="HATPase_dom"/>
</dbReference>
<keyword evidence="5 10" id="KW-0067">ATP-binding</keyword>
<dbReference type="Pfam" id="PF13589">
    <property type="entry name" value="HATPase_c_3"/>
    <property type="match status" value="1"/>
</dbReference>
<dbReference type="Gene3D" id="3.40.50.11260">
    <property type="match status" value="1"/>
</dbReference>
<evidence type="ECO:0000256" key="10">
    <source>
        <dbReference type="HAMAP-Rule" id="MF_00505"/>
    </source>
</evidence>
<dbReference type="GO" id="GO:0051082">
    <property type="term" value="F:unfolded protein binding"/>
    <property type="evidence" value="ECO:0007669"/>
    <property type="project" value="UniProtKB-UniRule"/>
</dbReference>
<organism evidence="14 15">
    <name type="scientific">Nocardia arthritidis</name>
    <dbReference type="NCBI Taxonomy" id="228602"/>
    <lineage>
        <taxon>Bacteria</taxon>
        <taxon>Bacillati</taxon>
        <taxon>Actinomycetota</taxon>
        <taxon>Actinomycetes</taxon>
        <taxon>Mycobacteriales</taxon>
        <taxon>Nocardiaceae</taxon>
        <taxon>Nocardia</taxon>
    </lineage>
</organism>
<comment type="subcellular location">
    <subcellularLocation>
        <location evidence="1 10">Cytoplasm</location>
    </subcellularLocation>
</comment>
<dbReference type="FunFam" id="3.40.50.11260:FF:000005">
    <property type="entry name" value="Heat shock protein 90"/>
    <property type="match status" value="1"/>
</dbReference>
<dbReference type="SUPFAM" id="SSF55874">
    <property type="entry name" value="ATPase domain of HSP90 chaperone/DNA topoisomerase II/histidine kinase"/>
    <property type="match status" value="1"/>
</dbReference>
<dbReference type="SUPFAM" id="SSF110942">
    <property type="entry name" value="HSP90 C-terminal domain"/>
    <property type="match status" value="1"/>
</dbReference>
<keyword evidence="3 10" id="KW-0963">Cytoplasm</keyword>
<dbReference type="GO" id="GO:0140662">
    <property type="term" value="F:ATP-dependent protein folding chaperone"/>
    <property type="evidence" value="ECO:0007669"/>
    <property type="project" value="InterPro"/>
</dbReference>
<keyword evidence="6 10" id="KW-0346">Stress response</keyword>
<protein>
    <recommendedName>
        <fullName evidence="9 10">Chaperone protein HtpG</fullName>
    </recommendedName>
    <alternativeName>
        <fullName evidence="10">Heat shock protein HtpG</fullName>
    </alternativeName>
    <alternativeName>
        <fullName evidence="10">High temperature protein G</fullName>
    </alternativeName>
</protein>
<dbReference type="KEGG" id="nah:F5544_00450"/>
<feature type="binding site" evidence="11">
    <location>
        <begin position="170"/>
        <end position="171"/>
    </location>
    <ligand>
        <name>ATP</name>
        <dbReference type="ChEBI" id="CHEBI:30616"/>
    </ligand>
</feature>
<evidence type="ECO:0000256" key="4">
    <source>
        <dbReference type="ARBA" id="ARBA00022741"/>
    </source>
</evidence>
<dbReference type="InterPro" id="IPR001404">
    <property type="entry name" value="Hsp90_fam"/>
</dbReference>
<evidence type="ECO:0000256" key="8">
    <source>
        <dbReference type="ARBA" id="ARBA00058590"/>
    </source>
</evidence>
<feature type="binding site" evidence="11">
    <location>
        <position position="169"/>
    </location>
    <ligand>
        <name>ATP</name>
        <dbReference type="ChEBI" id="CHEBI:30616"/>
    </ligand>
</feature>
<feature type="binding site" evidence="11">
    <location>
        <position position="155"/>
    </location>
    <ligand>
        <name>ATP</name>
        <dbReference type="ChEBI" id="CHEBI:30616"/>
    </ligand>
</feature>
<keyword evidence="7 10" id="KW-0143">Chaperone</keyword>
<feature type="compositionally biased region" description="Basic residues" evidence="12">
    <location>
        <begin position="7"/>
        <end position="17"/>
    </location>
</feature>
<name>A0A6G9Y4M7_9NOCA</name>
<evidence type="ECO:0000256" key="9">
    <source>
        <dbReference type="ARBA" id="ARBA00070675"/>
    </source>
</evidence>
<dbReference type="GO" id="GO:0005524">
    <property type="term" value="F:ATP binding"/>
    <property type="evidence" value="ECO:0007669"/>
    <property type="project" value="UniProtKB-UniRule"/>
</dbReference>
<feature type="binding site" evidence="11">
    <location>
        <position position="150"/>
    </location>
    <ligand>
        <name>ATP</name>
        <dbReference type="ChEBI" id="CHEBI:30616"/>
    </ligand>
</feature>
<feature type="region of interest" description="C" evidence="10">
    <location>
        <begin position="643"/>
        <end position="726"/>
    </location>
</feature>
<dbReference type="InterPro" id="IPR020575">
    <property type="entry name" value="Hsp90_N"/>
</dbReference>
<dbReference type="Gene3D" id="3.30.565.10">
    <property type="entry name" value="Histidine kinase-like ATPase, C-terminal domain"/>
    <property type="match status" value="1"/>
</dbReference>
<dbReference type="FunFam" id="3.30.565.10:FF:000009">
    <property type="entry name" value="Molecular chaperone HtpG"/>
    <property type="match status" value="1"/>
</dbReference>
<comment type="caution">
    <text evidence="10">Lacks conserved residue(s) required for the propagation of feature annotation.</text>
</comment>
<dbReference type="SUPFAM" id="SSF54211">
    <property type="entry name" value="Ribosomal protein S5 domain 2-like"/>
    <property type="match status" value="1"/>
</dbReference>
<keyword evidence="4 10" id="KW-0547">Nucleotide-binding</keyword>
<dbReference type="EMBL" id="CP046172">
    <property type="protein sequence ID" value="QIS08023.1"/>
    <property type="molecule type" value="Genomic_DNA"/>
</dbReference>
<evidence type="ECO:0000256" key="12">
    <source>
        <dbReference type="SAM" id="MobiDB-lite"/>
    </source>
</evidence>